<feature type="domain" description="Trypsin-co-occurring" evidence="1">
    <location>
        <begin position="16"/>
        <end position="123"/>
    </location>
</feature>
<dbReference type="InterPro" id="IPR045794">
    <property type="entry name" value="Trypco1"/>
</dbReference>
<sequence>MAIIKSTSEVEGQLVEIFIEVDQQPDANVNNGYDPYGNTRGDSRQRVAQAVQDVGDVFGEGIKLARECAAKAIQSFQQMHEAAKPDELELQLGIKVGSEVGAVIPVIAKASGEAQMQVTMKWKLKETPQKLITQDTSQQSLTSAPN</sequence>
<dbReference type="RefSeq" id="WP_190948226.1">
    <property type="nucleotide sequence ID" value="NZ_JACJTC010000002.1"/>
</dbReference>
<comment type="caution">
    <text evidence="2">The sequence shown here is derived from an EMBL/GenBank/DDBJ whole genome shotgun (WGS) entry which is preliminary data.</text>
</comment>
<gene>
    <name evidence="2" type="ORF">H6G94_02710</name>
</gene>
<dbReference type="Proteomes" id="UP000606396">
    <property type="component" value="Unassembled WGS sequence"/>
</dbReference>
<dbReference type="NCBIfam" id="NF041216">
    <property type="entry name" value="CU044_2847_fam"/>
    <property type="match status" value="1"/>
</dbReference>
<organism evidence="2 3">
    <name type="scientific">Nostoc punctiforme FACHB-252</name>
    <dbReference type="NCBI Taxonomy" id="1357509"/>
    <lineage>
        <taxon>Bacteria</taxon>
        <taxon>Bacillati</taxon>
        <taxon>Cyanobacteriota</taxon>
        <taxon>Cyanophyceae</taxon>
        <taxon>Nostocales</taxon>
        <taxon>Nostocaceae</taxon>
        <taxon>Nostoc</taxon>
    </lineage>
</organism>
<keyword evidence="3" id="KW-1185">Reference proteome</keyword>
<dbReference type="EMBL" id="JACJTC010000002">
    <property type="protein sequence ID" value="MBD2610196.1"/>
    <property type="molecule type" value="Genomic_DNA"/>
</dbReference>
<name>A0ABR8H2Z6_NOSPU</name>
<protein>
    <recommendedName>
        <fullName evidence="1">Trypsin-co-occurring domain-containing protein</fullName>
    </recommendedName>
</protein>
<evidence type="ECO:0000259" key="1">
    <source>
        <dbReference type="Pfam" id="PF19493"/>
    </source>
</evidence>
<evidence type="ECO:0000313" key="2">
    <source>
        <dbReference type="EMBL" id="MBD2610196.1"/>
    </source>
</evidence>
<reference evidence="2 3" key="1">
    <citation type="journal article" date="2020" name="ISME J.">
        <title>Comparative genomics reveals insights into cyanobacterial evolution and habitat adaptation.</title>
        <authorList>
            <person name="Chen M.Y."/>
            <person name="Teng W.K."/>
            <person name="Zhao L."/>
            <person name="Hu C.X."/>
            <person name="Zhou Y.K."/>
            <person name="Han B.P."/>
            <person name="Song L.R."/>
            <person name="Shu W.S."/>
        </authorList>
    </citation>
    <scope>NUCLEOTIDE SEQUENCE [LARGE SCALE GENOMIC DNA]</scope>
    <source>
        <strain evidence="2 3">FACHB-252</strain>
    </source>
</reference>
<evidence type="ECO:0000313" key="3">
    <source>
        <dbReference type="Proteomes" id="UP000606396"/>
    </source>
</evidence>
<dbReference type="Pfam" id="PF19493">
    <property type="entry name" value="Trypco1"/>
    <property type="match status" value="1"/>
</dbReference>
<proteinExistence type="predicted"/>
<accession>A0ABR8H2Z6</accession>